<organism evidence="1 2">
    <name type="scientific">Falsigemmobacter faecalis</name>
    <dbReference type="NCBI Taxonomy" id="2488730"/>
    <lineage>
        <taxon>Bacteria</taxon>
        <taxon>Pseudomonadati</taxon>
        <taxon>Pseudomonadota</taxon>
        <taxon>Alphaproteobacteria</taxon>
        <taxon>Rhodobacterales</taxon>
        <taxon>Paracoccaceae</taxon>
        <taxon>Falsigemmobacter</taxon>
    </lineage>
</organism>
<dbReference type="Proteomes" id="UP000282125">
    <property type="component" value="Unassembled WGS sequence"/>
</dbReference>
<sequence>MILKLHQGLKGDGLQVSISQLCAWFGVARRSVYYRPTKALPRVNPAFAEPIRKMIEEQPSFGDRTVAWLPGLNKNTVQRSFQLKGWQVRKRAIG</sequence>
<gene>
    <name evidence="1" type="ORF">EG244_20235</name>
</gene>
<evidence type="ECO:0000313" key="1">
    <source>
        <dbReference type="EMBL" id="RRH67080.1"/>
    </source>
</evidence>
<keyword evidence="2" id="KW-1185">Reference proteome</keyword>
<evidence type="ECO:0000313" key="2">
    <source>
        <dbReference type="Proteomes" id="UP000282125"/>
    </source>
</evidence>
<name>A0A3P3CXU2_9RHOB</name>
<comment type="caution">
    <text evidence="1">The sequence shown here is derived from an EMBL/GenBank/DDBJ whole genome shotgun (WGS) entry which is preliminary data.</text>
</comment>
<feature type="non-terminal residue" evidence="1">
    <location>
        <position position="94"/>
    </location>
</feature>
<dbReference type="EMBL" id="RRAZ01000100">
    <property type="protein sequence ID" value="RRH67080.1"/>
    <property type="molecule type" value="Genomic_DNA"/>
</dbReference>
<protein>
    <submittedName>
        <fullName evidence="1">IS3 family transposase</fullName>
    </submittedName>
</protein>
<reference evidence="1 2" key="1">
    <citation type="submission" date="2018-11" db="EMBL/GenBank/DDBJ databases">
        <title>Gemmobacter sp. nov., YIM 102744-1 draft genome.</title>
        <authorList>
            <person name="Li G."/>
            <person name="Jiang Y."/>
        </authorList>
    </citation>
    <scope>NUCLEOTIDE SEQUENCE [LARGE SCALE GENOMIC DNA]</scope>
    <source>
        <strain evidence="1 2">YIM 102744-1</strain>
    </source>
</reference>
<accession>A0A3P3CXU2</accession>
<proteinExistence type="predicted"/>
<dbReference type="AlphaFoldDB" id="A0A3P3CXU2"/>